<dbReference type="RefSeq" id="WP_044758418.1">
    <property type="nucleotide sequence ID" value="NZ_CECY01000006.1"/>
</dbReference>
<gene>
    <name evidence="1" type="ORF">ERS132406_01240</name>
</gene>
<dbReference type="AlphaFoldDB" id="A0A116RQS6"/>
<reference evidence="1 2" key="1">
    <citation type="submission" date="2016-02" db="EMBL/GenBank/DDBJ databases">
        <authorList>
            <consortium name="Pathogen Informatics"/>
        </authorList>
    </citation>
    <scope>NUCLEOTIDE SEQUENCE [LARGE SCALE GENOMIC DNA]</scope>
    <source>
        <strain evidence="1 2">LSS44</strain>
    </source>
</reference>
<evidence type="ECO:0000313" key="2">
    <source>
        <dbReference type="Proteomes" id="UP000072083"/>
    </source>
</evidence>
<organism evidence="1 2">
    <name type="scientific">Streptococcus suis</name>
    <dbReference type="NCBI Taxonomy" id="1307"/>
    <lineage>
        <taxon>Bacteria</taxon>
        <taxon>Bacillati</taxon>
        <taxon>Bacillota</taxon>
        <taxon>Bacilli</taxon>
        <taxon>Lactobacillales</taxon>
        <taxon>Streptococcaceae</taxon>
        <taxon>Streptococcus</taxon>
    </lineage>
</organism>
<protein>
    <submittedName>
        <fullName evidence="1">Uncharacterized protein</fullName>
    </submittedName>
</protein>
<accession>A0A116RQS6</accession>
<name>A0A116RQS6_STRSU</name>
<dbReference type="InterPro" id="IPR010878">
    <property type="entry name" value="Gp111"/>
</dbReference>
<sequence>MKLVANSSEVLGFIDGAVAQITDSRKHKGYLAKIIGTHPVYKLDRKFVDTYEVSGYKYADIKEDGLYEFCTSKINKDRYYLVVDNGTITEIDYWTALEIAERV</sequence>
<dbReference type="EMBL" id="FIGZ01000012">
    <property type="protein sequence ID" value="CYU97753.1"/>
    <property type="molecule type" value="Genomic_DNA"/>
</dbReference>
<evidence type="ECO:0000313" key="1">
    <source>
        <dbReference type="EMBL" id="CYU97753.1"/>
    </source>
</evidence>
<proteinExistence type="predicted"/>
<dbReference type="Proteomes" id="UP000072083">
    <property type="component" value="Unassembled WGS sequence"/>
</dbReference>
<dbReference type="Pfam" id="PF07410">
    <property type="entry name" value="Phage_Gp111"/>
    <property type="match status" value="1"/>
</dbReference>